<accession>A0ABD2NCW2</accession>
<feature type="signal peptide" evidence="3">
    <location>
        <begin position="1"/>
        <end position="19"/>
    </location>
</feature>
<dbReference type="PROSITE" id="PS50923">
    <property type="entry name" value="SUSHI"/>
    <property type="match status" value="1"/>
</dbReference>
<dbReference type="InterPro" id="IPR043504">
    <property type="entry name" value="Peptidase_S1_PA_chymotrypsin"/>
</dbReference>
<dbReference type="InterPro" id="IPR001314">
    <property type="entry name" value="Peptidase_S1A"/>
</dbReference>
<dbReference type="InterPro" id="IPR009003">
    <property type="entry name" value="Peptidase_S1_PA"/>
</dbReference>
<dbReference type="Proteomes" id="UP001516400">
    <property type="component" value="Unassembled WGS sequence"/>
</dbReference>
<dbReference type="InterPro" id="IPR000436">
    <property type="entry name" value="Sushi_SCR_CCP_dom"/>
</dbReference>
<dbReference type="PROSITE" id="PS00134">
    <property type="entry name" value="TRYPSIN_HIS"/>
    <property type="match status" value="1"/>
</dbReference>
<feature type="domain" description="Peptidase S1" evidence="4">
    <location>
        <begin position="187"/>
        <end position="444"/>
    </location>
</feature>
<keyword evidence="1 2" id="KW-1015">Disulfide bond</keyword>
<dbReference type="InterPro" id="IPR018114">
    <property type="entry name" value="TRYPSIN_HIS"/>
</dbReference>
<dbReference type="Gene3D" id="2.40.10.10">
    <property type="entry name" value="Trypsin-like serine proteases"/>
    <property type="match status" value="2"/>
</dbReference>
<dbReference type="InterPro" id="IPR001254">
    <property type="entry name" value="Trypsin_dom"/>
</dbReference>
<sequence>MLSSINAVVWVSLILGAHGFIGFNQTPTKPWLQRHIRETSEADNCIAPKIENGKFNLLGVMEDAAVDSVPAGTIISISCGKGYIPIPDHTLSHCNAGQWSPPLPICKQTCPAFKSTDDTEVTCRYLGRKVSCNAAIDHTQAEFKCNRYHRLSTTENVRYCFEGTWNEEKPTCEPVCGEKRVHPEQLIIEGKIVERGNYPWTIAIYKRKTNGYNLVCGGTLINQRVIVTAAHCVTDKEGEKFDKAIYRIAAGKYYLSYDDPRDVGAEFSEIEEIHTHVDYKGTVYDYDNDIAVLVTKEAFNITEFIQRVCMDFNQLSLYEVQLLGTNGTVTGWGYTSRDGNQSSKLKELSVPYVEHTQCYQSVPYDYRKYVKSNRICAGYKNKGIGVCEGDSGGGLVFRNVDDHRFYLRGVLSILVQVEGKCNENEYAIYTKVSSYLKFIAEIEKKYRN</sequence>
<feature type="chain" id="PRO_5044815567" evidence="3">
    <location>
        <begin position="20"/>
        <end position="448"/>
    </location>
</feature>
<comment type="caution">
    <text evidence="6">The sequence shown here is derived from an EMBL/GenBank/DDBJ whole genome shotgun (WGS) entry which is preliminary data.</text>
</comment>
<dbReference type="Gene3D" id="2.10.70.10">
    <property type="entry name" value="Complement Module, domain 1"/>
    <property type="match status" value="1"/>
</dbReference>
<dbReference type="CDD" id="cd00190">
    <property type="entry name" value="Tryp_SPc"/>
    <property type="match status" value="1"/>
</dbReference>
<keyword evidence="7" id="KW-1185">Reference proteome</keyword>
<dbReference type="Pfam" id="PF00089">
    <property type="entry name" value="Trypsin"/>
    <property type="match status" value="1"/>
</dbReference>
<dbReference type="PROSITE" id="PS50240">
    <property type="entry name" value="TRYPSIN_DOM"/>
    <property type="match status" value="1"/>
</dbReference>
<dbReference type="FunFam" id="2.40.10.10:FF:000068">
    <property type="entry name" value="transmembrane protease serine 2"/>
    <property type="match status" value="1"/>
</dbReference>
<evidence type="ECO:0000313" key="6">
    <source>
        <dbReference type="EMBL" id="KAL3276511.1"/>
    </source>
</evidence>
<dbReference type="SMART" id="SM00020">
    <property type="entry name" value="Tryp_SPc"/>
    <property type="match status" value="1"/>
</dbReference>
<dbReference type="Pfam" id="PF00084">
    <property type="entry name" value="Sushi"/>
    <property type="match status" value="2"/>
</dbReference>
<dbReference type="AlphaFoldDB" id="A0ABD2NCW2"/>
<keyword evidence="3" id="KW-0732">Signal</keyword>
<dbReference type="SUPFAM" id="SSF57535">
    <property type="entry name" value="Complement control module/SCR domain"/>
    <property type="match status" value="1"/>
</dbReference>
<dbReference type="CDD" id="cd00033">
    <property type="entry name" value="CCP"/>
    <property type="match status" value="1"/>
</dbReference>
<dbReference type="EMBL" id="JABFTP020000103">
    <property type="protein sequence ID" value="KAL3276511.1"/>
    <property type="molecule type" value="Genomic_DNA"/>
</dbReference>
<reference evidence="6 7" key="1">
    <citation type="journal article" date="2021" name="BMC Biol.">
        <title>Horizontally acquired antibacterial genes associated with adaptive radiation of ladybird beetles.</title>
        <authorList>
            <person name="Li H.S."/>
            <person name="Tang X.F."/>
            <person name="Huang Y.H."/>
            <person name="Xu Z.Y."/>
            <person name="Chen M.L."/>
            <person name="Du X.Y."/>
            <person name="Qiu B.Y."/>
            <person name="Chen P.T."/>
            <person name="Zhang W."/>
            <person name="Slipinski A."/>
            <person name="Escalona H.E."/>
            <person name="Waterhouse R.M."/>
            <person name="Zwick A."/>
            <person name="Pang H."/>
        </authorList>
    </citation>
    <scope>NUCLEOTIDE SEQUENCE [LARGE SCALE GENOMIC DNA]</scope>
    <source>
        <strain evidence="6">SYSU2018</strain>
    </source>
</reference>
<feature type="domain" description="Sushi" evidence="5">
    <location>
        <begin position="43"/>
        <end position="108"/>
    </location>
</feature>
<dbReference type="InterPro" id="IPR035976">
    <property type="entry name" value="Sushi/SCR/CCP_sf"/>
</dbReference>
<evidence type="ECO:0000259" key="4">
    <source>
        <dbReference type="PROSITE" id="PS50240"/>
    </source>
</evidence>
<name>A0ABD2NCW2_9CUCU</name>
<dbReference type="SUPFAM" id="SSF50494">
    <property type="entry name" value="Trypsin-like serine proteases"/>
    <property type="match status" value="1"/>
</dbReference>
<feature type="disulfide bond" evidence="2">
    <location>
        <begin position="79"/>
        <end position="106"/>
    </location>
</feature>
<dbReference type="SMART" id="SM00032">
    <property type="entry name" value="CCP"/>
    <property type="match status" value="2"/>
</dbReference>
<proteinExistence type="predicted"/>
<gene>
    <name evidence="6" type="ORF">HHI36_011890</name>
</gene>
<evidence type="ECO:0000256" key="2">
    <source>
        <dbReference type="PROSITE-ProRule" id="PRU00302"/>
    </source>
</evidence>
<dbReference type="PANTHER" id="PTHR24252">
    <property type="entry name" value="ACROSIN-RELATED"/>
    <property type="match status" value="1"/>
</dbReference>
<keyword evidence="2" id="KW-0768">Sushi</keyword>
<protein>
    <submittedName>
        <fullName evidence="6">Uncharacterized protein</fullName>
    </submittedName>
</protein>
<comment type="caution">
    <text evidence="2">Lacks conserved residue(s) required for the propagation of feature annotation.</text>
</comment>
<evidence type="ECO:0000259" key="5">
    <source>
        <dbReference type="PROSITE" id="PS50923"/>
    </source>
</evidence>
<evidence type="ECO:0000256" key="1">
    <source>
        <dbReference type="ARBA" id="ARBA00023157"/>
    </source>
</evidence>
<dbReference type="PRINTS" id="PR00722">
    <property type="entry name" value="CHYMOTRYPSIN"/>
</dbReference>
<dbReference type="PANTHER" id="PTHR24252:SF7">
    <property type="entry name" value="HYALIN"/>
    <property type="match status" value="1"/>
</dbReference>
<evidence type="ECO:0000313" key="7">
    <source>
        <dbReference type="Proteomes" id="UP001516400"/>
    </source>
</evidence>
<organism evidence="6 7">
    <name type="scientific">Cryptolaemus montrouzieri</name>
    <dbReference type="NCBI Taxonomy" id="559131"/>
    <lineage>
        <taxon>Eukaryota</taxon>
        <taxon>Metazoa</taxon>
        <taxon>Ecdysozoa</taxon>
        <taxon>Arthropoda</taxon>
        <taxon>Hexapoda</taxon>
        <taxon>Insecta</taxon>
        <taxon>Pterygota</taxon>
        <taxon>Neoptera</taxon>
        <taxon>Endopterygota</taxon>
        <taxon>Coleoptera</taxon>
        <taxon>Polyphaga</taxon>
        <taxon>Cucujiformia</taxon>
        <taxon>Coccinelloidea</taxon>
        <taxon>Coccinellidae</taxon>
        <taxon>Scymninae</taxon>
        <taxon>Scymnini</taxon>
        <taxon>Cryptolaemus</taxon>
    </lineage>
</organism>
<evidence type="ECO:0000256" key="3">
    <source>
        <dbReference type="SAM" id="SignalP"/>
    </source>
</evidence>